<dbReference type="AlphaFoldDB" id="A0A6V7UL95"/>
<gene>
    <name evidence="1" type="ORF">MENT_LOCUS14335</name>
</gene>
<reference evidence="1 2" key="1">
    <citation type="submission" date="2020-08" db="EMBL/GenBank/DDBJ databases">
        <authorList>
            <person name="Koutsovoulos G."/>
            <person name="Danchin GJ E."/>
        </authorList>
    </citation>
    <scope>NUCLEOTIDE SEQUENCE [LARGE SCALE GENOMIC DNA]</scope>
</reference>
<proteinExistence type="predicted"/>
<dbReference type="EMBL" id="CAJEWN010000080">
    <property type="protein sequence ID" value="CAD2160573.1"/>
    <property type="molecule type" value="Genomic_DNA"/>
</dbReference>
<organism evidence="1 2">
    <name type="scientific">Meloidogyne enterolobii</name>
    <name type="common">Root-knot nematode worm</name>
    <name type="synonym">Meloidogyne mayaguensis</name>
    <dbReference type="NCBI Taxonomy" id="390850"/>
    <lineage>
        <taxon>Eukaryota</taxon>
        <taxon>Metazoa</taxon>
        <taxon>Ecdysozoa</taxon>
        <taxon>Nematoda</taxon>
        <taxon>Chromadorea</taxon>
        <taxon>Rhabditida</taxon>
        <taxon>Tylenchina</taxon>
        <taxon>Tylenchomorpha</taxon>
        <taxon>Tylenchoidea</taxon>
        <taxon>Meloidogynidae</taxon>
        <taxon>Meloidogyninae</taxon>
        <taxon>Meloidogyne</taxon>
    </lineage>
</organism>
<evidence type="ECO:0000313" key="2">
    <source>
        <dbReference type="Proteomes" id="UP000580250"/>
    </source>
</evidence>
<comment type="caution">
    <text evidence="1">The sequence shown here is derived from an EMBL/GenBank/DDBJ whole genome shotgun (WGS) entry which is preliminary data.</text>
</comment>
<name>A0A6V7UL95_MELEN</name>
<protein>
    <submittedName>
        <fullName evidence="1">Uncharacterized protein</fullName>
    </submittedName>
</protein>
<evidence type="ECO:0000313" key="1">
    <source>
        <dbReference type="EMBL" id="CAD2160573.1"/>
    </source>
</evidence>
<accession>A0A6V7UL95</accession>
<dbReference type="Proteomes" id="UP000580250">
    <property type="component" value="Unassembled WGS sequence"/>
</dbReference>
<sequence>MREACWKISPILLALNKNEEELILEENEDNKGEKSLTENLELEKKFLDKRIENTIKLFDEEKYGKVLGKNQSEASEKIKEKLNEGNECMSGSVFQI</sequence>